<evidence type="ECO:0000256" key="1">
    <source>
        <dbReference type="ARBA" id="ARBA00004533"/>
    </source>
</evidence>
<dbReference type="Proteomes" id="UP000004394">
    <property type="component" value="Unassembled WGS sequence"/>
</dbReference>
<keyword evidence="4 8" id="KW-0808">Transferase</keyword>
<comment type="subcellular location">
    <subcellularLocation>
        <location evidence="1">Cell inner membrane</location>
    </subcellularLocation>
</comment>
<keyword evidence="7" id="KW-0812">Transmembrane</keyword>
<accession>E0NTH1</accession>
<keyword evidence="2" id="KW-1003">Cell membrane</keyword>
<dbReference type="HOGENOM" id="CLU_049421_4_1_10"/>
<evidence type="ECO:0000256" key="6">
    <source>
        <dbReference type="ARBA" id="ARBA00023315"/>
    </source>
</evidence>
<dbReference type="GO" id="GO:0016746">
    <property type="term" value="F:acyltransferase activity"/>
    <property type="evidence" value="ECO:0007669"/>
    <property type="project" value="UniProtKB-KW"/>
</dbReference>
<dbReference type="PANTHER" id="PTHR30606:SF10">
    <property type="entry name" value="PHOSPHATIDYLINOSITOL MANNOSIDE ACYLTRANSFERASE"/>
    <property type="match status" value="1"/>
</dbReference>
<evidence type="ECO:0000313" key="9">
    <source>
        <dbReference type="Proteomes" id="UP000004394"/>
    </source>
</evidence>
<comment type="caution">
    <text evidence="8">The sequence shown here is derived from an EMBL/GenBank/DDBJ whole genome shotgun (WGS) entry which is preliminary data.</text>
</comment>
<dbReference type="STRING" id="862515.HMPREF0658_1473"/>
<keyword evidence="6 8" id="KW-0012">Acyltransferase</keyword>
<keyword evidence="9" id="KW-1185">Reference proteome</keyword>
<dbReference type="AlphaFoldDB" id="E0NTH1"/>
<dbReference type="InterPro" id="IPR004960">
    <property type="entry name" value="LipA_acyltrans"/>
</dbReference>
<protein>
    <submittedName>
        <fullName evidence="8">Lipid A biosynthesis (KDO)2-(Lauroyl)-lipid IVA acyltransferase</fullName>
        <ecNumber evidence="8">2.3.1.-</ecNumber>
    </submittedName>
</protein>
<reference evidence="8" key="1">
    <citation type="submission" date="2010-07" db="EMBL/GenBank/DDBJ databases">
        <authorList>
            <person name="Muzny D."/>
            <person name="Qin X."/>
            <person name="Deng J."/>
            <person name="Jiang H."/>
            <person name="Liu Y."/>
            <person name="Qu J."/>
            <person name="Song X.-Z."/>
            <person name="Zhang L."/>
            <person name="Thornton R."/>
            <person name="Coyle M."/>
            <person name="Francisco L."/>
            <person name="Jackson L."/>
            <person name="Javaid M."/>
            <person name="Korchina V."/>
            <person name="Kovar C."/>
            <person name="Mata R."/>
            <person name="Mathew T."/>
            <person name="Ngo R."/>
            <person name="Nguyen L."/>
            <person name="Nguyen N."/>
            <person name="Okwuonu G."/>
            <person name="Ongeri F."/>
            <person name="Pham C."/>
            <person name="Simmons D."/>
            <person name="Wilczek-Boney K."/>
            <person name="Hale W."/>
            <person name="Jakkamsetti A."/>
            <person name="Pham P."/>
            <person name="Ruth R."/>
            <person name="San Lucas F."/>
            <person name="Warren J."/>
            <person name="Zhang J."/>
            <person name="Zhao Z."/>
            <person name="Zhou C."/>
            <person name="Zhu D."/>
            <person name="Lee S."/>
            <person name="Bess C."/>
            <person name="Blankenburg K."/>
            <person name="Forbes L."/>
            <person name="Fu Q."/>
            <person name="Gubbala S."/>
            <person name="Hirani K."/>
            <person name="Jayaseelan J.C."/>
            <person name="Lara F."/>
            <person name="Munidasa M."/>
            <person name="Palculict T."/>
            <person name="Patil S."/>
            <person name="Pu L.-L."/>
            <person name="Saada N."/>
            <person name="Tang L."/>
            <person name="Weissenberger G."/>
            <person name="Zhu Y."/>
            <person name="Hemphill L."/>
            <person name="Shang Y."/>
            <person name="Youmans B."/>
            <person name="Ayvaz T."/>
            <person name="Ross M."/>
            <person name="Santibanez J."/>
            <person name="Aqrawi P."/>
            <person name="Gross S."/>
            <person name="Joshi V."/>
            <person name="Fowler G."/>
            <person name="Nazareth L."/>
            <person name="Reid J."/>
            <person name="Worley K."/>
            <person name="Petrosino J."/>
            <person name="Highlander S."/>
            <person name="Gibbs R."/>
        </authorList>
    </citation>
    <scope>NUCLEOTIDE SEQUENCE [LARGE SCALE GENOMIC DNA]</scope>
    <source>
        <strain evidence="8">DSM 16973</strain>
    </source>
</reference>
<evidence type="ECO:0000256" key="7">
    <source>
        <dbReference type="SAM" id="Phobius"/>
    </source>
</evidence>
<evidence type="ECO:0000256" key="5">
    <source>
        <dbReference type="ARBA" id="ARBA00023136"/>
    </source>
</evidence>
<sequence>MMYYLVYTFFYLVSLLPLRVLYVLSDVGYLILYHLLKYRRTIVRRNLLNSFPEKGEQERREIERKFYRWFSDYFVEAVKLLSISKRQLKKRFSIINSEDIEACFQDGQSVAAILGHYCNWEWLSCVGIDLPPHRKMGLVYKPLDSDLFDRLFRDIRSCVGGVPVPRKEILRYLFRYRKEGVMSIFGYISDQTPRWENIHLWLTFMNQETPVFTGAERIMCKMNNAVYYVEMSRPRRGYYTCTYHLITKDPRSLPEHEITRRFFQMLEQTIRRQPQFYLWTHNRWKRTHEQFNKEFKVVHGKVFHKEVNDEKPATDAESLA</sequence>
<keyword evidence="3" id="KW-0997">Cell inner membrane</keyword>
<gene>
    <name evidence="8" type="primary">waaM</name>
    <name evidence="8" type="ORF">HMPREF0658_1473</name>
</gene>
<proteinExistence type="predicted"/>
<keyword evidence="7" id="KW-1133">Transmembrane helix</keyword>
<dbReference type="EMBL" id="AEEI01000049">
    <property type="protein sequence ID" value="EFM01638.1"/>
    <property type="molecule type" value="Genomic_DNA"/>
</dbReference>
<dbReference type="Pfam" id="PF03279">
    <property type="entry name" value="Lip_A_acyltrans"/>
    <property type="match status" value="1"/>
</dbReference>
<evidence type="ECO:0000256" key="2">
    <source>
        <dbReference type="ARBA" id="ARBA00022475"/>
    </source>
</evidence>
<keyword evidence="5 7" id="KW-0472">Membrane</keyword>
<dbReference type="EC" id="2.3.1.-" evidence="8"/>
<dbReference type="CDD" id="cd07984">
    <property type="entry name" value="LPLAT_LABLAT-like"/>
    <property type="match status" value="1"/>
</dbReference>
<feature type="transmembrane region" description="Helical" evidence="7">
    <location>
        <begin position="6"/>
        <end position="36"/>
    </location>
</feature>
<name>E0NTH1_9BACT</name>
<organism evidence="8 9">
    <name type="scientific">Hoylesella marshii DSM 16973 = JCM 13450</name>
    <dbReference type="NCBI Taxonomy" id="862515"/>
    <lineage>
        <taxon>Bacteria</taxon>
        <taxon>Pseudomonadati</taxon>
        <taxon>Bacteroidota</taxon>
        <taxon>Bacteroidia</taxon>
        <taxon>Bacteroidales</taxon>
        <taxon>Prevotellaceae</taxon>
        <taxon>Hoylesella</taxon>
    </lineage>
</organism>
<evidence type="ECO:0000313" key="8">
    <source>
        <dbReference type="EMBL" id="EFM01638.1"/>
    </source>
</evidence>
<dbReference type="GO" id="GO:0009247">
    <property type="term" value="P:glycolipid biosynthetic process"/>
    <property type="evidence" value="ECO:0007669"/>
    <property type="project" value="UniProtKB-ARBA"/>
</dbReference>
<evidence type="ECO:0000256" key="4">
    <source>
        <dbReference type="ARBA" id="ARBA00022679"/>
    </source>
</evidence>
<dbReference type="GO" id="GO:0005886">
    <property type="term" value="C:plasma membrane"/>
    <property type="evidence" value="ECO:0007669"/>
    <property type="project" value="UniProtKB-SubCell"/>
</dbReference>
<evidence type="ECO:0000256" key="3">
    <source>
        <dbReference type="ARBA" id="ARBA00022519"/>
    </source>
</evidence>
<dbReference type="PANTHER" id="PTHR30606">
    <property type="entry name" value="LIPID A BIOSYNTHESIS LAUROYL ACYLTRANSFERASE"/>
    <property type="match status" value="1"/>
</dbReference>
<dbReference type="eggNOG" id="COG1560">
    <property type="taxonomic scope" value="Bacteria"/>
</dbReference>